<dbReference type="InterPro" id="IPR008271">
    <property type="entry name" value="Ser/Thr_kinase_AS"/>
</dbReference>
<dbReference type="InterPro" id="IPR011009">
    <property type="entry name" value="Kinase-like_dom_sf"/>
</dbReference>
<accession>A0ABY5D791</accession>
<dbReference type="CDD" id="cd14014">
    <property type="entry name" value="STKc_PknB_like"/>
    <property type="match status" value="1"/>
</dbReference>
<gene>
    <name evidence="9" type="ORF">NE857_32445</name>
</gene>
<keyword evidence="7" id="KW-0812">Transmembrane</keyword>
<keyword evidence="7" id="KW-0472">Membrane</keyword>
<dbReference type="Gene3D" id="3.30.200.20">
    <property type="entry name" value="Phosphorylase Kinase, domain 1"/>
    <property type="match status" value="1"/>
</dbReference>
<feature type="region of interest" description="Disordered" evidence="6">
    <location>
        <begin position="378"/>
        <end position="463"/>
    </location>
</feature>
<keyword evidence="3 9" id="KW-0418">Kinase</keyword>
<dbReference type="InterPro" id="IPR000719">
    <property type="entry name" value="Prot_kinase_dom"/>
</dbReference>
<dbReference type="SMART" id="SM00220">
    <property type="entry name" value="S_TKc"/>
    <property type="match status" value="1"/>
</dbReference>
<protein>
    <submittedName>
        <fullName evidence="9">Serine/threonine protein kinase</fullName>
    </submittedName>
</protein>
<evidence type="ECO:0000256" key="5">
    <source>
        <dbReference type="PROSITE-ProRule" id="PRU10141"/>
    </source>
</evidence>
<evidence type="ECO:0000256" key="6">
    <source>
        <dbReference type="SAM" id="MobiDB-lite"/>
    </source>
</evidence>
<dbReference type="Proteomes" id="UP001055940">
    <property type="component" value="Chromosome"/>
</dbReference>
<dbReference type="PANTHER" id="PTHR43289:SF34">
    <property type="entry name" value="SERINE_THREONINE-PROTEIN KINASE YBDM-RELATED"/>
    <property type="match status" value="1"/>
</dbReference>
<evidence type="ECO:0000256" key="4">
    <source>
        <dbReference type="ARBA" id="ARBA00022840"/>
    </source>
</evidence>
<keyword evidence="4 5" id="KW-0067">ATP-binding</keyword>
<organism evidence="9 10">
    <name type="scientific">Nocardiopsis exhalans</name>
    <dbReference type="NCBI Taxonomy" id="163604"/>
    <lineage>
        <taxon>Bacteria</taxon>
        <taxon>Bacillati</taxon>
        <taxon>Actinomycetota</taxon>
        <taxon>Actinomycetes</taxon>
        <taxon>Streptosporangiales</taxon>
        <taxon>Nocardiopsidaceae</taxon>
        <taxon>Nocardiopsis</taxon>
    </lineage>
</organism>
<proteinExistence type="predicted"/>
<dbReference type="PROSITE" id="PS00108">
    <property type="entry name" value="PROTEIN_KINASE_ST"/>
    <property type="match status" value="1"/>
</dbReference>
<feature type="compositionally biased region" description="Acidic residues" evidence="6">
    <location>
        <begin position="403"/>
        <end position="437"/>
    </location>
</feature>
<evidence type="ECO:0000256" key="2">
    <source>
        <dbReference type="ARBA" id="ARBA00022741"/>
    </source>
</evidence>
<feature type="compositionally biased region" description="Basic residues" evidence="6">
    <location>
        <begin position="322"/>
        <end position="335"/>
    </location>
</feature>
<dbReference type="PROSITE" id="PS00107">
    <property type="entry name" value="PROTEIN_KINASE_ATP"/>
    <property type="match status" value="1"/>
</dbReference>
<dbReference type="InterPro" id="IPR017441">
    <property type="entry name" value="Protein_kinase_ATP_BS"/>
</dbReference>
<reference evidence="9" key="1">
    <citation type="submission" date="2022-06" db="EMBL/GenBank/DDBJ databases">
        <authorList>
            <person name="Ping M."/>
        </authorList>
    </citation>
    <scope>NUCLEOTIDE SEQUENCE</scope>
    <source>
        <strain evidence="9">JCM11759T</strain>
    </source>
</reference>
<evidence type="ECO:0000256" key="7">
    <source>
        <dbReference type="SAM" id="Phobius"/>
    </source>
</evidence>
<feature type="domain" description="Protein kinase" evidence="8">
    <location>
        <begin position="28"/>
        <end position="281"/>
    </location>
</feature>
<name>A0ABY5D791_9ACTN</name>
<evidence type="ECO:0000256" key="1">
    <source>
        <dbReference type="ARBA" id="ARBA00022679"/>
    </source>
</evidence>
<evidence type="ECO:0000256" key="3">
    <source>
        <dbReference type="ARBA" id="ARBA00022777"/>
    </source>
</evidence>
<keyword evidence="10" id="KW-1185">Reference proteome</keyword>
<dbReference type="Gene3D" id="1.10.510.10">
    <property type="entry name" value="Transferase(Phosphotransferase) domain 1"/>
    <property type="match status" value="1"/>
</dbReference>
<feature type="transmembrane region" description="Helical" evidence="7">
    <location>
        <begin position="338"/>
        <end position="361"/>
    </location>
</feature>
<keyword evidence="9" id="KW-0723">Serine/threonine-protein kinase</keyword>
<dbReference type="PROSITE" id="PS50011">
    <property type="entry name" value="PROTEIN_KINASE_DOM"/>
    <property type="match status" value="1"/>
</dbReference>
<evidence type="ECO:0000259" key="8">
    <source>
        <dbReference type="PROSITE" id="PS50011"/>
    </source>
</evidence>
<feature type="binding site" evidence="5">
    <location>
        <position position="56"/>
    </location>
    <ligand>
        <name>ATP</name>
        <dbReference type="ChEBI" id="CHEBI:30616"/>
    </ligand>
</feature>
<dbReference type="GO" id="GO:0004674">
    <property type="term" value="F:protein serine/threonine kinase activity"/>
    <property type="evidence" value="ECO:0007669"/>
    <property type="project" value="UniProtKB-KW"/>
</dbReference>
<dbReference type="EMBL" id="CP099837">
    <property type="protein sequence ID" value="USY19882.1"/>
    <property type="molecule type" value="Genomic_DNA"/>
</dbReference>
<feature type="region of interest" description="Disordered" evidence="6">
    <location>
        <begin position="310"/>
        <end position="335"/>
    </location>
</feature>
<keyword evidence="1" id="KW-0808">Transferase</keyword>
<keyword evidence="2 5" id="KW-0547">Nucleotide-binding</keyword>
<dbReference type="PANTHER" id="PTHR43289">
    <property type="entry name" value="MITOGEN-ACTIVATED PROTEIN KINASE KINASE KINASE 20-RELATED"/>
    <property type="match status" value="1"/>
</dbReference>
<keyword evidence="7" id="KW-1133">Transmembrane helix</keyword>
<evidence type="ECO:0000313" key="9">
    <source>
        <dbReference type="EMBL" id="USY19882.1"/>
    </source>
</evidence>
<dbReference type="RefSeq" id="WP_254419030.1">
    <property type="nucleotide sequence ID" value="NZ_BAAAJB010000018.1"/>
</dbReference>
<evidence type="ECO:0000313" key="10">
    <source>
        <dbReference type="Proteomes" id="UP001055940"/>
    </source>
</evidence>
<dbReference type="Pfam" id="PF00069">
    <property type="entry name" value="Pkinase"/>
    <property type="match status" value="1"/>
</dbReference>
<dbReference type="SUPFAM" id="SSF56112">
    <property type="entry name" value="Protein kinase-like (PK-like)"/>
    <property type="match status" value="1"/>
</dbReference>
<sequence>MSPAPNAALLPATATDLLPVDPTEIGPHRLLKRLGAGGMGVVYAAQAQDGPLVAVKVIHPEFAADPEFRGRFAREVDMLARVGGACAVPLLAADTEGAQPWLATPLVRGLTLNAYLRENKGPLPSMLLHGLAVGIAEALAQIHAAGVVHRDLKPANIVVSPEGPRVLDFGIARALDQTALTRTGSVLGSSGWISPAHYRGEPISTADDIFAWGALVTYAATGRPPFGGGDPAAVAHRVMSGEPDMEGFDGPLADLARRALSKDADQRPTAMALVIGVMQLINMGRSISPIEGPTAAGTAVAQTLEATWHGMRTPQEQEVAVPKRRRGGKQGKGGRKGLALAAAAVALVLLAGMGVGGVAVANNWDSLPIAAWFGADEDGGGGAADGEAAAGPDQSAVAASGDPSEEPSGDPSEEDEDAEDEADGEGSEDGDDEDGSDGGDSGPTTTMATVGAGVSASGSRPSGSHVVAFQPANGSGRYAVLDGATVVCAWSFCQGEGGSVGNGDAGSVSSSPAALAGYVNSGSRTISAEVTYTESGGTITITRIVEHHKTSGSGTPPW</sequence>